<keyword evidence="2" id="KW-1185">Reference proteome</keyword>
<dbReference type="Proteomes" id="UP000000702">
    <property type="component" value="Unassembled WGS sequence"/>
</dbReference>
<dbReference type="InterPro" id="IPR016024">
    <property type="entry name" value="ARM-type_fold"/>
</dbReference>
<comment type="caution">
    <text evidence="1">The sequence shown here is derived from an EMBL/GenBank/DDBJ whole genome shotgun (WGS) entry which is preliminary data.</text>
</comment>
<evidence type="ECO:0000313" key="2">
    <source>
        <dbReference type="Proteomes" id="UP000000702"/>
    </source>
</evidence>
<dbReference type="SUPFAM" id="SSF48371">
    <property type="entry name" value="ARM repeat"/>
    <property type="match status" value="1"/>
</dbReference>
<proteinExistence type="predicted"/>
<name>F9WFK6_TRYCI</name>
<reference evidence="2" key="1">
    <citation type="submission" date="2011-07" db="EMBL/GenBank/DDBJ databases">
        <title>Divergent evolution of antigenic variation in African trypanosomes.</title>
        <authorList>
            <person name="Jackson A.P."/>
            <person name="Berry A."/>
            <person name="Allison H.C."/>
            <person name="Burton P."/>
            <person name="Anderson J."/>
            <person name="Aslett M."/>
            <person name="Brown R."/>
            <person name="Corton N."/>
            <person name="Harris D."/>
            <person name="Hauser H."/>
            <person name="Gamble J."/>
            <person name="Gilderthorp R."/>
            <person name="McQuillan J."/>
            <person name="Quail M.A."/>
            <person name="Sanders M."/>
            <person name="Van Tonder A."/>
            <person name="Ginger M.L."/>
            <person name="Donelson J.E."/>
            <person name="Field M.C."/>
            <person name="Barry J.D."/>
            <person name="Berriman M."/>
            <person name="Hertz-Fowler C."/>
        </authorList>
    </citation>
    <scope>NUCLEOTIDE SEQUENCE [LARGE SCALE GENOMIC DNA]</scope>
    <source>
        <strain evidence="2">IL3000</strain>
    </source>
</reference>
<evidence type="ECO:0000313" key="1">
    <source>
        <dbReference type="EMBL" id="CCD16082.1"/>
    </source>
</evidence>
<reference evidence="1 2" key="2">
    <citation type="journal article" date="2012" name="Proc. Natl. Acad. Sci. U.S.A.">
        <title>Antigenic diversity is generated by distinct evolutionary mechanisms in African trypanosome species.</title>
        <authorList>
            <person name="Jackson A.P."/>
            <person name="Berry A."/>
            <person name="Aslett M."/>
            <person name="Allison H.C."/>
            <person name="Burton P."/>
            <person name="Vavrova-Anderson J."/>
            <person name="Brown R."/>
            <person name="Browne H."/>
            <person name="Corton N."/>
            <person name="Hauser H."/>
            <person name="Gamble J."/>
            <person name="Gilderthorp R."/>
            <person name="Marcello L."/>
            <person name="McQuillan J."/>
            <person name="Otto T.D."/>
            <person name="Quail M.A."/>
            <person name="Sanders M.J."/>
            <person name="van Tonder A."/>
            <person name="Ginger M.L."/>
            <person name="Field M.C."/>
            <person name="Barry J.D."/>
            <person name="Hertz-Fowler C."/>
            <person name="Berriman M."/>
        </authorList>
    </citation>
    <scope>NUCLEOTIDE SEQUENCE [LARGE SCALE GENOMIC DNA]</scope>
    <source>
        <strain evidence="1 2">IL3000</strain>
    </source>
</reference>
<gene>
    <name evidence="1" type="ORF">TCIL3000_0_10450</name>
</gene>
<organism evidence="1 2">
    <name type="scientific">Trypanosoma congolense (strain IL3000)</name>
    <dbReference type="NCBI Taxonomy" id="1068625"/>
    <lineage>
        <taxon>Eukaryota</taxon>
        <taxon>Discoba</taxon>
        <taxon>Euglenozoa</taxon>
        <taxon>Kinetoplastea</taxon>
        <taxon>Metakinetoplastina</taxon>
        <taxon>Trypanosomatida</taxon>
        <taxon>Trypanosomatidae</taxon>
        <taxon>Trypanosoma</taxon>
        <taxon>Nannomonas</taxon>
    </lineage>
</organism>
<dbReference type="VEuPathDB" id="TriTrypDB:TcIL3000_0_10450"/>
<dbReference type="OMA" id="NLPMVFD"/>
<dbReference type="AlphaFoldDB" id="F9WFK6"/>
<protein>
    <submittedName>
        <fullName evidence="1">WGS project CAEQ00000000 data, annotated contig 397</fullName>
    </submittedName>
</protein>
<dbReference type="EMBL" id="CAEQ01002156">
    <property type="protein sequence ID" value="CCD16082.1"/>
    <property type="molecule type" value="Genomic_DNA"/>
</dbReference>
<sequence>MFRRSLARWISLAESRALFMDSNGAVLPNPTATLLQTLCVLNEHYRYGDKALTYAALQRLLSLDVADSDSATIASFAAEPCCDSSEGGQHTEAERKGHQHLVLRLMTFHNNDVFVRERCCRCIANMCQLAYTENDERTGENCGGAGVPDCLVEQGAIELVLETLSMAKHLSSQGRVWAVLALLNLVCLSREGADRVVCANEMTLVTEVLTDIMKESSEARDNGNVTGGEANRLLNREQCAAADAALGVVARLLVSSARGSNSGACYHYEEVDYGTVKVVVRSLSWLSQVALRELQLNRAEATGVVAEDDRCQLLRSYDVGCDKNTLRQDGHVSFSSISSSQQSVILTFLPLLQKAWMSLKSITSCGNNLPMVYDVLHELLCRSSTPNSRGAVGKLAVIEVVKLLCINVKGLAVAGFHKEEQLQQDVIASVMGSFADLTATRKDLGAHALAQAAVMDDVHHGVPKGADTAAENDRVSAVHPTEAALSVIEVLSSGLVSGMALSVVVQISTDHAEKIRLEDSDNEETQVYDADTFELLIRCIQLLANLAEEDIAVSSLNTLAVLHTVLMNSTSILSDVQRLPREKLSSLFACVTTPEQMVLFHQCGIVAQVYAAVWGVLRTKEGVRVVAELGLYKCVMHIQEILESLCRICGPPSDMGDAHDTGCVRSSGPQKKSTYESVVNASAGGNSHVEGVIRRLVPLGHKVLQSLETAIGVTSTSVVKEQTVVESH</sequence>
<accession>F9WFK6</accession>